<reference evidence="1" key="2">
    <citation type="submission" date="2025-09" db="UniProtKB">
        <authorList>
            <consortium name="Ensembl"/>
        </authorList>
    </citation>
    <scope>IDENTIFICATION</scope>
</reference>
<dbReference type="Proteomes" id="UP000694402">
    <property type="component" value="Unassembled WGS sequence"/>
</dbReference>
<dbReference type="PANTHER" id="PTHR34924:SF1">
    <property type="entry name" value="PROTEIN FAM166C"/>
    <property type="match status" value="1"/>
</dbReference>
<gene>
    <name evidence="1" type="primary">FAM166C</name>
</gene>
<dbReference type="Ensembl" id="ENSOTST00005062994.2">
    <property type="protein sequence ID" value="ENSOTSP00005057866.1"/>
    <property type="gene ID" value="ENSOTSG00005027894.2"/>
</dbReference>
<reference evidence="1" key="1">
    <citation type="submission" date="2025-08" db="UniProtKB">
        <authorList>
            <consortium name="Ensembl"/>
        </authorList>
    </citation>
    <scope>IDENTIFICATION</scope>
</reference>
<organism evidence="1 2">
    <name type="scientific">Oncorhynchus tshawytscha</name>
    <name type="common">Chinook salmon</name>
    <name type="synonym">Salmo tshawytscha</name>
    <dbReference type="NCBI Taxonomy" id="74940"/>
    <lineage>
        <taxon>Eukaryota</taxon>
        <taxon>Metazoa</taxon>
        <taxon>Chordata</taxon>
        <taxon>Craniata</taxon>
        <taxon>Vertebrata</taxon>
        <taxon>Euteleostomi</taxon>
        <taxon>Actinopterygii</taxon>
        <taxon>Neopterygii</taxon>
        <taxon>Teleostei</taxon>
        <taxon>Protacanthopterygii</taxon>
        <taxon>Salmoniformes</taxon>
        <taxon>Salmonidae</taxon>
        <taxon>Salmoninae</taxon>
        <taxon>Oncorhynchus</taxon>
    </lineage>
</organism>
<name>A0A8C8H777_ONCTS</name>
<accession>A0A8C8H777</accession>
<dbReference type="GeneTree" id="ENSGT00940000166976"/>
<evidence type="ECO:0000313" key="1">
    <source>
        <dbReference type="Ensembl" id="ENSOTSP00005057866.1"/>
    </source>
</evidence>
<dbReference type="InterPro" id="IPR052329">
    <property type="entry name" value="CIMIP2C"/>
</dbReference>
<keyword evidence="2" id="KW-1185">Reference proteome</keyword>
<dbReference type="PANTHER" id="PTHR34924">
    <property type="entry name" value="UPF0573 PROTEIN C2ORF70"/>
    <property type="match status" value="1"/>
</dbReference>
<proteinExistence type="predicted"/>
<evidence type="ECO:0000313" key="2">
    <source>
        <dbReference type="Proteomes" id="UP000694402"/>
    </source>
</evidence>
<dbReference type="AlphaFoldDB" id="A0A8C8H777"/>
<sequence>MALRGNGTLITHNNSTYIPPSLMPGYCGYVPTSKYFGAMACSTIPYSRGGMFPSIFSNSGLLVSVQRAQSRSPYWARFNVNFKRQETLKSFGELSQKHRESYKDKTGKRLPVKHFVIPVKESEKYFWKQIGIGKRLLRQNSRRVYGVIALKN</sequence>
<protein>
    <submittedName>
        <fullName evidence="1">Uncharacterized protein</fullName>
    </submittedName>
</protein>